<name>D0LPX9_HALO1</name>
<sequence>MSGSVRWPGSRVLCGVLALAAVWALAAGCGGGAAAGDGSSARVAELAEALRGDDPARVYAMLSSELRAEISFDDFAAQWRASESERRARAARLQQGLEADAEVAARARVTLSGGGVVFLVREGEGWRVDSALSTVAAAGDPWYTVARLSRALTTRDLEAVLQVLSERRREEVDDALGDLAASLAIHLDDGRDTLEMLEDDRAVLRWDHGLLRYELLLVKEGELWRVDDLRMRVLPGDGDD</sequence>
<evidence type="ECO:0000313" key="2">
    <source>
        <dbReference type="EMBL" id="ACY17016.1"/>
    </source>
</evidence>
<protein>
    <recommendedName>
        <fullName evidence="4">Lipoprotein</fullName>
    </recommendedName>
</protein>
<reference evidence="2 3" key="1">
    <citation type="journal article" date="2010" name="Stand. Genomic Sci.">
        <title>Complete genome sequence of Haliangium ochraceum type strain (SMP-2).</title>
        <authorList>
            <consortium name="US DOE Joint Genome Institute (JGI-PGF)"/>
            <person name="Ivanova N."/>
            <person name="Daum C."/>
            <person name="Lang E."/>
            <person name="Abt B."/>
            <person name="Kopitz M."/>
            <person name="Saunders E."/>
            <person name="Lapidus A."/>
            <person name="Lucas S."/>
            <person name="Glavina Del Rio T."/>
            <person name="Nolan M."/>
            <person name="Tice H."/>
            <person name="Copeland A."/>
            <person name="Cheng J.F."/>
            <person name="Chen F."/>
            <person name="Bruce D."/>
            <person name="Goodwin L."/>
            <person name="Pitluck S."/>
            <person name="Mavromatis K."/>
            <person name="Pati A."/>
            <person name="Mikhailova N."/>
            <person name="Chen A."/>
            <person name="Palaniappan K."/>
            <person name="Land M."/>
            <person name="Hauser L."/>
            <person name="Chang Y.J."/>
            <person name="Jeffries C.D."/>
            <person name="Detter J.C."/>
            <person name="Brettin T."/>
            <person name="Rohde M."/>
            <person name="Goker M."/>
            <person name="Bristow J."/>
            <person name="Markowitz V."/>
            <person name="Eisen J.A."/>
            <person name="Hugenholtz P."/>
            <person name="Kyrpides N.C."/>
            <person name="Klenk H.P."/>
        </authorList>
    </citation>
    <scope>NUCLEOTIDE SEQUENCE [LARGE SCALE GENOMIC DNA]</scope>
    <source>
        <strain evidence="3">DSM 14365 / CIP 107738 / JCM 11303 / AJ 13395 / SMP-2</strain>
    </source>
</reference>
<dbReference type="PROSITE" id="PS51257">
    <property type="entry name" value="PROKAR_LIPOPROTEIN"/>
    <property type="match status" value="1"/>
</dbReference>
<feature type="signal peptide" evidence="1">
    <location>
        <begin position="1"/>
        <end position="26"/>
    </location>
</feature>
<evidence type="ECO:0008006" key="4">
    <source>
        <dbReference type="Google" id="ProtNLM"/>
    </source>
</evidence>
<gene>
    <name evidence="2" type="ordered locus">Hoch_4523</name>
</gene>
<proteinExistence type="predicted"/>
<dbReference type="AlphaFoldDB" id="D0LPX9"/>
<dbReference type="RefSeq" id="WP_012829614.1">
    <property type="nucleotide sequence ID" value="NC_013440.1"/>
</dbReference>
<organism evidence="2 3">
    <name type="scientific">Haliangium ochraceum (strain DSM 14365 / JCM 11303 / SMP-2)</name>
    <dbReference type="NCBI Taxonomy" id="502025"/>
    <lineage>
        <taxon>Bacteria</taxon>
        <taxon>Pseudomonadati</taxon>
        <taxon>Myxococcota</taxon>
        <taxon>Polyangia</taxon>
        <taxon>Haliangiales</taxon>
        <taxon>Kofleriaceae</taxon>
        <taxon>Haliangium</taxon>
    </lineage>
</organism>
<evidence type="ECO:0000313" key="3">
    <source>
        <dbReference type="Proteomes" id="UP000001880"/>
    </source>
</evidence>
<dbReference type="KEGG" id="hoh:Hoch_4523"/>
<dbReference type="Proteomes" id="UP000001880">
    <property type="component" value="Chromosome"/>
</dbReference>
<dbReference type="HOGENOM" id="CLU_1155168_0_0_7"/>
<feature type="chain" id="PRO_5003011545" description="Lipoprotein" evidence="1">
    <location>
        <begin position="27"/>
        <end position="240"/>
    </location>
</feature>
<keyword evidence="1" id="KW-0732">Signal</keyword>
<keyword evidence="3" id="KW-1185">Reference proteome</keyword>
<evidence type="ECO:0000256" key="1">
    <source>
        <dbReference type="SAM" id="SignalP"/>
    </source>
</evidence>
<dbReference type="EMBL" id="CP001804">
    <property type="protein sequence ID" value="ACY17016.1"/>
    <property type="molecule type" value="Genomic_DNA"/>
</dbReference>
<accession>D0LPX9</accession>